<reference evidence="2 3" key="1">
    <citation type="submission" date="2018-02" db="EMBL/GenBank/DDBJ databases">
        <title>Complete genome sequence of Streptomyces dengpaensis, the producer of angucyclines.</title>
        <authorList>
            <person name="Yumei L."/>
        </authorList>
    </citation>
    <scope>NUCLEOTIDE SEQUENCE [LARGE SCALE GENOMIC DNA]</scope>
    <source>
        <strain evidence="2 3">XZHG99</strain>
    </source>
</reference>
<feature type="domain" description="Roadblock/LAMTOR2" evidence="1">
    <location>
        <begin position="14"/>
        <end position="104"/>
    </location>
</feature>
<dbReference type="PANTHER" id="PTHR36222">
    <property type="entry name" value="SERINE PROTEASE INHIBITOR RV3364C"/>
    <property type="match status" value="1"/>
</dbReference>
<name>A0ABM6STJ9_9ACTN</name>
<dbReference type="Pfam" id="PF03259">
    <property type="entry name" value="Robl_LC7"/>
    <property type="match status" value="1"/>
</dbReference>
<protein>
    <submittedName>
        <fullName evidence="2">Dynein regulation protein LC7</fullName>
    </submittedName>
</protein>
<proteinExistence type="predicted"/>
<dbReference type="SUPFAM" id="SSF103196">
    <property type="entry name" value="Roadblock/LC7 domain"/>
    <property type="match status" value="1"/>
</dbReference>
<accession>A0ABM6STJ9</accession>
<dbReference type="Proteomes" id="UP000238413">
    <property type="component" value="Chromosome"/>
</dbReference>
<gene>
    <name evidence="2" type="ORF">C4B68_22125</name>
</gene>
<dbReference type="SMART" id="SM00960">
    <property type="entry name" value="Robl_LC7"/>
    <property type="match status" value="1"/>
</dbReference>
<organism evidence="2 3">
    <name type="scientific">Streptomyces dengpaensis</name>
    <dbReference type="NCBI Taxonomy" id="2049881"/>
    <lineage>
        <taxon>Bacteria</taxon>
        <taxon>Bacillati</taxon>
        <taxon>Actinomycetota</taxon>
        <taxon>Actinomycetes</taxon>
        <taxon>Kitasatosporales</taxon>
        <taxon>Streptomycetaceae</taxon>
        <taxon>Streptomyces</taxon>
    </lineage>
</organism>
<sequence>MARNSAPSTDAPMDLLLTGLVQRVANVRHAVVFSDDGLVVSRSTSIGREEAERLAATSSGLMSLGRGICAEFDGGAVLQALIEMREGYLVLSSAGAGAHLAVIATANADVGVVAFEMNTLADSISELFGVAPRFPQATTDPSRSPENP</sequence>
<dbReference type="EMBL" id="CP026652">
    <property type="protein sequence ID" value="AVH58016.1"/>
    <property type="molecule type" value="Genomic_DNA"/>
</dbReference>
<dbReference type="PANTHER" id="PTHR36222:SF1">
    <property type="entry name" value="SERINE PROTEASE INHIBITOR RV3364C"/>
    <property type="match status" value="1"/>
</dbReference>
<dbReference type="InterPro" id="IPR004942">
    <property type="entry name" value="Roadblock/LAMTOR2_dom"/>
</dbReference>
<keyword evidence="3" id="KW-1185">Reference proteome</keyword>
<evidence type="ECO:0000313" key="2">
    <source>
        <dbReference type="EMBL" id="AVH58016.1"/>
    </source>
</evidence>
<evidence type="ECO:0000259" key="1">
    <source>
        <dbReference type="SMART" id="SM00960"/>
    </source>
</evidence>
<dbReference type="RefSeq" id="WP_099503583.1">
    <property type="nucleotide sequence ID" value="NZ_CP026652.1"/>
</dbReference>
<dbReference type="InterPro" id="IPR053141">
    <property type="entry name" value="Mycobact_SerProt_Inhib_Rv3364c"/>
</dbReference>
<evidence type="ECO:0000313" key="3">
    <source>
        <dbReference type="Proteomes" id="UP000238413"/>
    </source>
</evidence>
<dbReference type="Gene3D" id="3.30.450.30">
    <property type="entry name" value="Dynein light chain 2a, cytoplasmic"/>
    <property type="match status" value="1"/>
</dbReference>